<accession>A0AAI8CM69</accession>
<protein>
    <submittedName>
        <fullName evidence="1">Uncharacterized protein</fullName>
    </submittedName>
</protein>
<dbReference type="EMBL" id="CP014334">
    <property type="protein sequence ID" value="AMW33184.2"/>
    <property type="molecule type" value="Genomic_DNA"/>
</dbReference>
<evidence type="ECO:0000313" key="2">
    <source>
        <dbReference type="Proteomes" id="UP000093740"/>
    </source>
</evidence>
<gene>
    <name evidence="1" type="ORF">NA23_08000</name>
</gene>
<proteinExistence type="predicted"/>
<dbReference type="Proteomes" id="UP000093740">
    <property type="component" value="Chromosome"/>
</dbReference>
<dbReference type="KEGG" id="fia:NA23_08000"/>
<sequence length="456" mass="51605">MRKLILVFSFYVVLLITSGFSLEISPSLIYQIDTAKYQFTYEFYVKNDIPIDSRITIEIIDFITDGRSYSFDDPDYKYSLKKYVRVADASLNLSVNEQKPIKVVFDVPQNFPGAVGIFALKITQESSSSGKVQLRLNYIVPFFVRFTNVPVYQSVAIRNISVKDLLNEPDEKYGDYGSLITLEIENTGNIAFIPKGNMQISSKVLRTIITEVPIDSFDLVVFPERRTFYSVYIPYSLPSGSIDVLLTGKSYGQEFSISASKELNTSNPLLIIQSQPMIILFTEGTKNTTQSLVLKNLSFYKETLQSSTTENIFSLLPKKVTLYPYRDVSINIKSDIKDFNFTGDKIYLVEFSAESGRNTYNVSPSYVVLRGKVINPSLNATVSSSQASSVLIVQNTGDCILEFNVVYNNQMLNEKPLVIFPNQVINLDFGRVVRANLLKIEYSAYGDQKKYIYDGF</sequence>
<keyword evidence="2" id="KW-1185">Reference proteome</keyword>
<dbReference type="AlphaFoldDB" id="A0AAI8CM69"/>
<evidence type="ECO:0000313" key="1">
    <source>
        <dbReference type="EMBL" id="AMW33184.2"/>
    </source>
</evidence>
<name>A0AAI8CM69_FERIS</name>
<dbReference type="RefSeq" id="WP_249477027.1">
    <property type="nucleotide sequence ID" value="NZ_CP014334.2"/>
</dbReference>
<reference evidence="1 2" key="1">
    <citation type="journal article" date="2015" name="Stand. Genomic Sci.">
        <title>Genome sequence of a native-feather degrading extremely thermophilic Eubacterium, Fervidobacterium islandicum AW-1.</title>
        <authorList>
            <person name="Lee Y.J."/>
            <person name="Jeong H."/>
            <person name="Park G.S."/>
            <person name="Kwak Y."/>
            <person name="Lee S.J."/>
            <person name="Lee S.J."/>
            <person name="Park M.K."/>
            <person name="Kim J.Y."/>
            <person name="Kang H.K."/>
            <person name="Shin J.H."/>
            <person name="Lee D.W."/>
        </authorList>
    </citation>
    <scope>NUCLEOTIDE SEQUENCE [LARGE SCALE GENOMIC DNA]</scope>
    <source>
        <strain evidence="1 2">AW-1</strain>
    </source>
</reference>
<organism evidence="1 2">
    <name type="scientific">Fervidobacterium islandicum</name>
    <dbReference type="NCBI Taxonomy" id="2423"/>
    <lineage>
        <taxon>Bacteria</taxon>
        <taxon>Thermotogati</taxon>
        <taxon>Thermotogota</taxon>
        <taxon>Thermotogae</taxon>
        <taxon>Thermotogales</taxon>
        <taxon>Fervidobacteriaceae</taxon>
        <taxon>Fervidobacterium</taxon>
    </lineage>
</organism>